<dbReference type="EMBL" id="QXWZ01000050">
    <property type="protein sequence ID" value="NBI80382.1"/>
    <property type="molecule type" value="Genomic_DNA"/>
</dbReference>
<protein>
    <recommendedName>
        <fullName evidence="3">Large polyvalent protein associated domain-containing protein</fullName>
    </recommendedName>
</protein>
<evidence type="ECO:0000313" key="1">
    <source>
        <dbReference type="EMBL" id="NBI80382.1"/>
    </source>
</evidence>
<dbReference type="AlphaFoldDB" id="A0A845RRY4"/>
<dbReference type="Proteomes" id="UP000446348">
    <property type="component" value="Unassembled WGS sequence"/>
</dbReference>
<organism evidence="1 2">
    <name type="scientific">Anaerotruncus colihominis</name>
    <dbReference type="NCBI Taxonomy" id="169435"/>
    <lineage>
        <taxon>Bacteria</taxon>
        <taxon>Bacillati</taxon>
        <taxon>Bacillota</taxon>
        <taxon>Clostridia</taxon>
        <taxon>Eubacteriales</taxon>
        <taxon>Oscillospiraceae</taxon>
        <taxon>Anaerotruncus</taxon>
    </lineage>
</organism>
<proteinExistence type="predicted"/>
<evidence type="ECO:0000313" key="2">
    <source>
        <dbReference type="Proteomes" id="UP000446348"/>
    </source>
</evidence>
<evidence type="ECO:0008006" key="3">
    <source>
        <dbReference type="Google" id="ProtNLM"/>
    </source>
</evidence>
<comment type="caution">
    <text evidence="1">The sequence shown here is derived from an EMBL/GenBank/DDBJ whole genome shotgun (WGS) entry which is preliminary data.</text>
</comment>
<reference evidence="1 2" key="1">
    <citation type="submission" date="2018-08" db="EMBL/GenBank/DDBJ databases">
        <title>Murine metabolic-syndrome-specific gut microbial biobank.</title>
        <authorList>
            <person name="Liu C."/>
        </authorList>
    </citation>
    <scope>NUCLEOTIDE SEQUENCE [LARGE SCALE GENOMIC DNA]</scope>
    <source>
        <strain evidence="1 2">X69</strain>
    </source>
</reference>
<gene>
    <name evidence="1" type="ORF">D3Z39_16275</name>
</gene>
<sequence length="170" mass="19225">MIEHINTPERQVTHQLPLEEAIQLYAGLDCEDKRLGVTKDGIAAVDLAIHWDGREWLSEDRLRMDEFKDDPVVAEAAAHLRQVLDESPAVGRVTFASGERWNYTDPQKYLQTVREELPCHATTGFRCETLTDDPEIRKAVDDMFCDLYGEENPRQIEDYGGTGMTMGGIG</sequence>
<accession>A0A845RRY4</accession>
<name>A0A845RRY4_9FIRM</name>